<reference evidence="3" key="2">
    <citation type="submission" date="2015-01" db="EMBL/GenBank/DDBJ databases">
        <title>Evolutionary Origins and Diversification of the Mycorrhizal Mutualists.</title>
        <authorList>
            <consortium name="DOE Joint Genome Institute"/>
            <consortium name="Mycorrhizal Genomics Consortium"/>
            <person name="Kohler A."/>
            <person name="Kuo A."/>
            <person name="Nagy L.G."/>
            <person name="Floudas D."/>
            <person name="Copeland A."/>
            <person name="Barry K.W."/>
            <person name="Cichocki N."/>
            <person name="Veneault-Fourrey C."/>
            <person name="LaButti K."/>
            <person name="Lindquist E.A."/>
            <person name="Lipzen A."/>
            <person name="Lundell T."/>
            <person name="Morin E."/>
            <person name="Murat C."/>
            <person name="Riley R."/>
            <person name="Ohm R."/>
            <person name="Sun H."/>
            <person name="Tunlid A."/>
            <person name="Henrissat B."/>
            <person name="Grigoriev I.V."/>
            <person name="Hibbett D.S."/>
            <person name="Martin F."/>
        </authorList>
    </citation>
    <scope>NUCLEOTIDE SEQUENCE [LARGE SCALE GENOMIC DNA]</scope>
    <source>
        <strain evidence="3">Foug A</strain>
    </source>
</reference>
<gene>
    <name evidence="2" type="ORF">SCLCIDRAFT_840412</name>
</gene>
<dbReference type="HOGENOM" id="CLU_2334881_0_0_1"/>
<protein>
    <submittedName>
        <fullName evidence="2">Uncharacterized protein</fullName>
    </submittedName>
</protein>
<keyword evidence="3" id="KW-1185">Reference proteome</keyword>
<dbReference type="Proteomes" id="UP000053989">
    <property type="component" value="Unassembled WGS sequence"/>
</dbReference>
<evidence type="ECO:0000313" key="2">
    <source>
        <dbReference type="EMBL" id="KIM62252.1"/>
    </source>
</evidence>
<accession>A0A0C3ABG0</accession>
<dbReference type="EMBL" id="KN822044">
    <property type="protein sequence ID" value="KIM62252.1"/>
    <property type="molecule type" value="Genomic_DNA"/>
</dbReference>
<evidence type="ECO:0000256" key="1">
    <source>
        <dbReference type="SAM" id="MobiDB-lite"/>
    </source>
</evidence>
<reference evidence="2 3" key="1">
    <citation type="submission" date="2014-04" db="EMBL/GenBank/DDBJ databases">
        <authorList>
            <consortium name="DOE Joint Genome Institute"/>
            <person name="Kuo A."/>
            <person name="Kohler A."/>
            <person name="Nagy L.G."/>
            <person name="Floudas D."/>
            <person name="Copeland A."/>
            <person name="Barry K.W."/>
            <person name="Cichocki N."/>
            <person name="Veneault-Fourrey C."/>
            <person name="LaButti K."/>
            <person name="Lindquist E.A."/>
            <person name="Lipzen A."/>
            <person name="Lundell T."/>
            <person name="Morin E."/>
            <person name="Murat C."/>
            <person name="Sun H."/>
            <person name="Tunlid A."/>
            <person name="Henrissat B."/>
            <person name="Grigoriev I.V."/>
            <person name="Hibbett D.S."/>
            <person name="Martin F."/>
            <person name="Nordberg H.P."/>
            <person name="Cantor M.N."/>
            <person name="Hua S.X."/>
        </authorList>
    </citation>
    <scope>NUCLEOTIDE SEQUENCE [LARGE SCALE GENOMIC DNA]</scope>
    <source>
        <strain evidence="2 3">Foug A</strain>
    </source>
</reference>
<dbReference type="InParanoid" id="A0A0C3ABG0"/>
<feature type="region of interest" description="Disordered" evidence="1">
    <location>
        <begin position="67"/>
        <end position="98"/>
    </location>
</feature>
<name>A0A0C3ABG0_9AGAM</name>
<organism evidence="2 3">
    <name type="scientific">Scleroderma citrinum Foug A</name>
    <dbReference type="NCBI Taxonomy" id="1036808"/>
    <lineage>
        <taxon>Eukaryota</taxon>
        <taxon>Fungi</taxon>
        <taxon>Dikarya</taxon>
        <taxon>Basidiomycota</taxon>
        <taxon>Agaricomycotina</taxon>
        <taxon>Agaricomycetes</taxon>
        <taxon>Agaricomycetidae</taxon>
        <taxon>Boletales</taxon>
        <taxon>Sclerodermatineae</taxon>
        <taxon>Sclerodermataceae</taxon>
        <taxon>Scleroderma</taxon>
    </lineage>
</organism>
<evidence type="ECO:0000313" key="3">
    <source>
        <dbReference type="Proteomes" id="UP000053989"/>
    </source>
</evidence>
<sequence length="98" mass="11351">MTLHLNSRSLRTCRIRRMYAHDNCKMRHRSYCNCSIGFRAYIPQSRTEEAAERNHYAHDQYIYSQAHPHPIPSGTAARTITGEDGVRRTNVDDCTLTP</sequence>
<proteinExistence type="predicted"/>
<dbReference type="AlphaFoldDB" id="A0A0C3ABG0"/>